<dbReference type="EC" id="2.7.7.2" evidence="15"/>
<evidence type="ECO:0000256" key="14">
    <source>
        <dbReference type="ARBA" id="ARBA00049494"/>
    </source>
</evidence>
<evidence type="ECO:0000256" key="10">
    <source>
        <dbReference type="ARBA" id="ARBA00022827"/>
    </source>
</evidence>
<evidence type="ECO:0000256" key="13">
    <source>
        <dbReference type="ARBA" id="ARBA00047880"/>
    </source>
</evidence>
<dbReference type="GO" id="GO:0005524">
    <property type="term" value="F:ATP binding"/>
    <property type="evidence" value="ECO:0007669"/>
    <property type="project" value="UniProtKB-UniRule"/>
</dbReference>
<protein>
    <recommendedName>
        <fullName evidence="15">Riboflavin biosynthesis protein</fullName>
    </recommendedName>
    <domain>
        <recommendedName>
            <fullName evidence="15">Riboflavin kinase</fullName>
            <ecNumber evidence="15">2.7.1.26</ecNumber>
        </recommendedName>
        <alternativeName>
            <fullName evidence="15">Flavokinase</fullName>
        </alternativeName>
    </domain>
    <domain>
        <recommendedName>
            <fullName evidence="15">FMN adenylyltransferase</fullName>
            <ecNumber evidence="15">2.7.7.2</ecNumber>
        </recommendedName>
        <alternativeName>
            <fullName evidence="15">FAD pyrophosphorylase</fullName>
        </alternativeName>
        <alternativeName>
            <fullName evidence="15">FAD synthase</fullName>
        </alternativeName>
    </domain>
</protein>
<dbReference type="UniPathway" id="UPA00277">
    <property type="reaction ID" value="UER00407"/>
</dbReference>
<dbReference type="CDD" id="cd02064">
    <property type="entry name" value="FAD_synthetase_N"/>
    <property type="match status" value="1"/>
</dbReference>
<dbReference type="GO" id="GO:0009231">
    <property type="term" value="P:riboflavin biosynthetic process"/>
    <property type="evidence" value="ECO:0007669"/>
    <property type="project" value="InterPro"/>
</dbReference>
<dbReference type="GO" id="GO:0003919">
    <property type="term" value="F:FMN adenylyltransferase activity"/>
    <property type="evidence" value="ECO:0007669"/>
    <property type="project" value="UniProtKB-UniRule"/>
</dbReference>
<dbReference type="EC" id="2.7.1.26" evidence="15"/>
<evidence type="ECO:0000313" key="18">
    <source>
        <dbReference type="Proteomes" id="UP000237752"/>
    </source>
</evidence>
<name>A0A2T1A4Q3_9ACTN</name>
<keyword evidence="8 15" id="KW-0547">Nucleotide-binding</keyword>
<evidence type="ECO:0000256" key="15">
    <source>
        <dbReference type="PIRNR" id="PIRNR004491"/>
    </source>
</evidence>
<dbReference type="PANTHER" id="PTHR22749:SF6">
    <property type="entry name" value="RIBOFLAVIN KINASE"/>
    <property type="match status" value="1"/>
</dbReference>
<keyword evidence="7 15" id="KW-0548">Nucleotidyltransferase</keyword>
<keyword evidence="4 15" id="KW-0285">Flavoprotein</keyword>
<dbReference type="GO" id="GO:0009398">
    <property type="term" value="P:FMN biosynthetic process"/>
    <property type="evidence" value="ECO:0007669"/>
    <property type="project" value="UniProtKB-UniRule"/>
</dbReference>
<dbReference type="SMART" id="SM00904">
    <property type="entry name" value="Flavokinase"/>
    <property type="match status" value="1"/>
</dbReference>
<keyword evidence="6 15" id="KW-0808">Transferase</keyword>
<evidence type="ECO:0000256" key="5">
    <source>
        <dbReference type="ARBA" id="ARBA00022643"/>
    </source>
</evidence>
<dbReference type="InterPro" id="IPR015865">
    <property type="entry name" value="Riboflavin_kinase_bac/euk"/>
</dbReference>
<dbReference type="InterPro" id="IPR014729">
    <property type="entry name" value="Rossmann-like_a/b/a_fold"/>
</dbReference>
<proteinExistence type="inferred from homology"/>
<comment type="function">
    <text evidence="1">Catalyzes the phosphorylation of riboflavin to FMN followed by the adenylation of FMN to FAD.</text>
</comment>
<evidence type="ECO:0000256" key="9">
    <source>
        <dbReference type="ARBA" id="ARBA00022777"/>
    </source>
</evidence>
<dbReference type="PANTHER" id="PTHR22749">
    <property type="entry name" value="RIBOFLAVIN KINASE/FMN ADENYLYLTRANSFERASE"/>
    <property type="match status" value="1"/>
</dbReference>
<keyword evidence="5 15" id="KW-0288">FMN</keyword>
<comment type="caution">
    <text evidence="17">The sequence shown here is derived from an EMBL/GenBank/DDBJ whole genome shotgun (WGS) entry which is preliminary data.</text>
</comment>
<comment type="catalytic activity">
    <reaction evidence="14 15">
        <text>FMN + ATP + H(+) = FAD + diphosphate</text>
        <dbReference type="Rhea" id="RHEA:17237"/>
        <dbReference type="ChEBI" id="CHEBI:15378"/>
        <dbReference type="ChEBI" id="CHEBI:30616"/>
        <dbReference type="ChEBI" id="CHEBI:33019"/>
        <dbReference type="ChEBI" id="CHEBI:57692"/>
        <dbReference type="ChEBI" id="CHEBI:58210"/>
        <dbReference type="EC" id="2.7.7.2"/>
    </reaction>
</comment>
<dbReference type="OrthoDB" id="9803667at2"/>
<dbReference type="NCBIfam" id="NF004160">
    <property type="entry name" value="PRK05627.1-3"/>
    <property type="match status" value="1"/>
</dbReference>
<dbReference type="Pfam" id="PF01687">
    <property type="entry name" value="Flavokinase"/>
    <property type="match status" value="1"/>
</dbReference>
<dbReference type="RefSeq" id="WP_106347729.1">
    <property type="nucleotide sequence ID" value="NZ_PVUE01000002.1"/>
</dbReference>
<keyword evidence="12" id="KW-0511">Multifunctional enzyme</keyword>
<dbReference type="FunFam" id="2.40.30.30:FF:000003">
    <property type="entry name" value="Riboflavin biosynthesis protein"/>
    <property type="match status" value="1"/>
</dbReference>
<dbReference type="AlphaFoldDB" id="A0A2T1A4Q3"/>
<evidence type="ECO:0000256" key="7">
    <source>
        <dbReference type="ARBA" id="ARBA00022695"/>
    </source>
</evidence>
<sequence>MLRWRHADNAPAGWGRCVITIGQYDGIHLGHQALIKETVAEANRLGVPSLLLTFDPHPREVLKPGSHPPILTSLKRKAELAEACGIDAFCVVPFTVPFSKLHPQEFVHEILLEHLHPTKVIVGDNFTFGSKASGTVETLKELGGEFGFDVESLDLVGEGGHTVSSTYVRSCVAAGQMREAAAALGRPHRIEGLVVRGDMRGRGLGFPTANLRPPMYTALPADGVYAGWVQVRDVPKPAAISVGTNPTYSGQERRVEAFLLDYDGDLYGEQVQIDFIERLRGMIKFTSEAELIPAIEDDVRRTRTVLGLSGDAS</sequence>
<dbReference type="Gene3D" id="3.40.50.620">
    <property type="entry name" value="HUPs"/>
    <property type="match status" value="1"/>
</dbReference>
<dbReference type="SUPFAM" id="SSF52374">
    <property type="entry name" value="Nucleotidylyl transferase"/>
    <property type="match status" value="1"/>
</dbReference>
<comment type="similarity">
    <text evidence="15">Belongs to the ribF family.</text>
</comment>
<dbReference type="FunFam" id="3.40.50.620:FF:000021">
    <property type="entry name" value="Riboflavin biosynthesis protein"/>
    <property type="match status" value="1"/>
</dbReference>
<evidence type="ECO:0000313" key="17">
    <source>
        <dbReference type="EMBL" id="PRZ43581.1"/>
    </source>
</evidence>
<organism evidence="17 18">
    <name type="scientific">Antricoccus suffuscus</name>
    <dbReference type="NCBI Taxonomy" id="1629062"/>
    <lineage>
        <taxon>Bacteria</taxon>
        <taxon>Bacillati</taxon>
        <taxon>Actinomycetota</taxon>
        <taxon>Actinomycetes</taxon>
        <taxon>Geodermatophilales</taxon>
        <taxon>Antricoccaceae</taxon>
        <taxon>Antricoccus</taxon>
    </lineage>
</organism>
<accession>A0A2T1A4Q3</accession>
<feature type="domain" description="Riboflavin kinase" evidence="16">
    <location>
        <begin position="183"/>
        <end position="307"/>
    </location>
</feature>
<dbReference type="GO" id="GO:0006747">
    <property type="term" value="P:FAD biosynthetic process"/>
    <property type="evidence" value="ECO:0007669"/>
    <property type="project" value="UniProtKB-UniRule"/>
</dbReference>
<dbReference type="InterPro" id="IPR023465">
    <property type="entry name" value="Riboflavin_kinase_dom_sf"/>
</dbReference>
<evidence type="ECO:0000256" key="2">
    <source>
        <dbReference type="ARBA" id="ARBA00004726"/>
    </source>
</evidence>
<gene>
    <name evidence="17" type="ORF">CLV47_102270</name>
</gene>
<dbReference type="NCBIfam" id="TIGR00083">
    <property type="entry name" value="ribF"/>
    <property type="match status" value="1"/>
</dbReference>
<keyword evidence="11 15" id="KW-0067">ATP-binding</keyword>
<dbReference type="Proteomes" id="UP000237752">
    <property type="component" value="Unassembled WGS sequence"/>
</dbReference>
<comment type="pathway">
    <text evidence="3 15">Cofactor biosynthesis; FMN biosynthesis; FMN from riboflavin (ATP route): step 1/1.</text>
</comment>
<reference evidence="17 18" key="1">
    <citation type="submission" date="2018-03" db="EMBL/GenBank/DDBJ databases">
        <title>Genomic Encyclopedia of Archaeal and Bacterial Type Strains, Phase II (KMG-II): from individual species to whole genera.</title>
        <authorList>
            <person name="Goeker M."/>
        </authorList>
    </citation>
    <scope>NUCLEOTIDE SEQUENCE [LARGE SCALE GENOMIC DNA]</scope>
    <source>
        <strain evidence="17 18">DSM 100065</strain>
    </source>
</reference>
<evidence type="ECO:0000256" key="1">
    <source>
        <dbReference type="ARBA" id="ARBA00002121"/>
    </source>
</evidence>
<evidence type="ECO:0000256" key="4">
    <source>
        <dbReference type="ARBA" id="ARBA00022630"/>
    </source>
</evidence>
<keyword evidence="9 15" id="KW-0418">Kinase</keyword>
<comment type="pathway">
    <text evidence="2 15">Cofactor biosynthesis; FAD biosynthesis; FAD from FMN: step 1/1.</text>
</comment>
<dbReference type="Pfam" id="PF06574">
    <property type="entry name" value="FAD_syn"/>
    <property type="match status" value="1"/>
</dbReference>
<dbReference type="UniPathway" id="UPA00276">
    <property type="reaction ID" value="UER00406"/>
</dbReference>
<dbReference type="PIRSF" id="PIRSF004491">
    <property type="entry name" value="FAD_Synth"/>
    <property type="match status" value="1"/>
</dbReference>
<dbReference type="GO" id="GO:0008531">
    <property type="term" value="F:riboflavin kinase activity"/>
    <property type="evidence" value="ECO:0007669"/>
    <property type="project" value="UniProtKB-UniRule"/>
</dbReference>
<dbReference type="Gene3D" id="2.40.30.30">
    <property type="entry name" value="Riboflavin kinase-like"/>
    <property type="match status" value="1"/>
</dbReference>
<dbReference type="InterPro" id="IPR023468">
    <property type="entry name" value="Riboflavin_kinase"/>
</dbReference>
<dbReference type="InterPro" id="IPR002606">
    <property type="entry name" value="Riboflavin_kinase_bac"/>
</dbReference>
<evidence type="ECO:0000256" key="3">
    <source>
        <dbReference type="ARBA" id="ARBA00005201"/>
    </source>
</evidence>
<evidence type="ECO:0000256" key="6">
    <source>
        <dbReference type="ARBA" id="ARBA00022679"/>
    </source>
</evidence>
<dbReference type="SUPFAM" id="SSF82114">
    <property type="entry name" value="Riboflavin kinase-like"/>
    <property type="match status" value="1"/>
</dbReference>
<keyword evidence="10 15" id="KW-0274">FAD</keyword>
<dbReference type="InterPro" id="IPR015864">
    <property type="entry name" value="FAD_synthase"/>
</dbReference>
<evidence type="ECO:0000256" key="11">
    <source>
        <dbReference type="ARBA" id="ARBA00022840"/>
    </source>
</evidence>
<evidence type="ECO:0000259" key="16">
    <source>
        <dbReference type="SMART" id="SM00904"/>
    </source>
</evidence>
<dbReference type="EMBL" id="PVUE01000002">
    <property type="protein sequence ID" value="PRZ43581.1"/>
    <property type="molecule type" value="Genomic_DNA"/>
</dbReference>
<keyword evidence="18" id="KW-1185">Reference proteome</keyword>
<evidence type="ECO:0000256" key="12">
    <source>
        <dbReference type="ARBA" id="ARBA00023268"/>
    </source>
</evidence>
<evidence type="ECO:0000256" key="8">
    <source>
        <dbReference type="ARBA" id="ARBA00022741"/>
    </source>
</evidence>
<comment type="catalytic activity">
    <reaction evidence="13 15">
        <text>riboflavin + ATP = FMN + ADP + H(+)</text>
        <dbReference type="Rhea" id="RHEA:14357"/>
        <dbReference type="ChEBI" id="CHEBI:15378"/>
        <dbReference type="ChEBI" id="CHEBI:30616"/>
        <dbReference type="ChEBI" id="CHEBI:57986"/>
        <dbReference type="ChEBI" id="CHEBI:58210"/>
        <dbReference type="ChEBI" id="CHEBI:456216"/>
        <dbReference type="EC" id="2.7.1.26"/>
    </reaction>
</comment>